<gene>
    <name evidence="1" type="ORF">OZ911_08725</name>
</gene>
<reference evidence="1" key="1">
    <citation type="journal article" date="2024" name="Int. J. Syst. Evol. Microbiol.">
        <title>Pseudomonas fortuita sp. nov., isolated from the endosphere of a wild yam.</title>
        <authorList>
            <person name="Carlier A."/>
            <person name="Beaumel M."/>
            <person name="Moreau S."/>
            <person name="Acar T."/>
            <person name="Sana T.G."/>
            <person name="Cnockaert M."/>
            <person name="Vandamme P."/>
        </authorList>
    </citation>
    <scope>NUCLEOTIDE SEQUENCE</scope>
    <source>
        <strain evidence="1">GMI12077</strain>
    </source>
</reference>
<proteinExistence type="predicted"/>
<name>A0ACD4PBY5_9PSED</name>
<evidence type="ECO:0000313" key="1">
    <source>
        <dbReference type="EMBL" id="WAP65469.1"/>
    </source>
</evidence>
<dbReference type="Proteomes" id="UP001163982">
    <property type="component" value="Chromosome"/>
</dbReference>
<protein>
    <submittedName>
        <fullName evidence="1">Uncharacterized protein</fullName>
    </submittedName>
</protein>
<organism evidence="1 2">
    <name type="scientific">Pseudomonas fortuita</name>
    <dbReference type="NCBI Taxonomy" id="3233375"/>
    <lineage>
        <taxon>Bacteria</taxon>
        <taxon>Pseudomonadati</taxon>
        <taxon>Pseudomonadota</taxon>
        <taxon>Gammaproteobacteria</taxon>
        <taxon>Pseudomonadales</taxon>
        <taxon>Pseudomonadaceae</taxon>
        <taxon>Pseudomonas</taxon>
    </lineage>
</organism>
<sequence length="61" mass="6240">MKKLELLAWVVGLLGFGLLVAGLAMLSVPFAFIMAGIGLLLWAYLADKAAAAPAPMHDGGG</sequence>
<dbReference type="EMBL" id="CP114035">
    <property type="protein sequence ID" value="WAP65469.1"/>
    <property type="molecule type" value="Genomic_DNA"/>
</dbReference>
<accession>A0ACD4PBY5</accession>
<evidence type="ECO:0000313" key="2">
    <source>
        <dbReference type="Proteomes" id="UP001163982"/>
    </source>
</evidence>
<keyword evidence="2" id="KW-1185">Reference proteome</keyword>